<comment type="caution">
    <text evidence="1">The sequence shown here is derived from an EMBL/GenBank/DDBJ whole genome shotgun (WGS) entry which is preliminary data.</text>
</comment>
<dbReference type="Proteomes" id="UP001207930">
    <property type="component" value="Unassembled WGS sequence"/>
</dbReference>
<evidence type="ECO:0000313" key="1">
    <source>
        <dbReference type="EMBL" id="MCW1884158.1"/>
    </source>
</evidence>
<protein>
    <submittedName>
        <fullName evidence="1">Uncharacterized protein</fullName>
    </submittedName>
</protein>
<organism evidence="1 2">
    <name type="scientific">Luteolibacter flavescens</name>
    <dbReference type="NCBI Taxonomy" id="1859460"/>
    <lineage>
        <taxon>Bacteria</taxon>
        <taxon>Pseudomonadati</taxon>
        <taxon>Verrucomicrobiota</taxon>
        <taxon>Verrucomicrobiia</taxon>
        <taxon>Verrucomicrobiales</taxon>
        <taxon>Verrucomicrobiaceae</taxon>
        <taxon>Luteolibacter</taxon>
    </lineage>
</organism>
<dbReference type="RefSeq" id="WP_264500117.1">
    <property type="nucleotide sequence ID" value="NZ_JAPDDS010000002.1"/>
</dbReference>
<dbReference type="EMBL" id="JAPDDS010000002">
    <property type="protein sequence ID" value="MCW1884158.1"/>
    <property type="molecule type" value="Genomic_DNA"/>
</dbReference>
<evidence type="ECO:0000313" key="2">
    <source>
        <dbReference type="Proteomes" id="UP001207930"/>
    </source>
</evidence>
<gene>
    <name evidence="1" type="ORF">OKA04_05410</name>
</gene>
<accession>A0ABT3FKR4</accession>
<name>A0ABT3FKR4_9BACT</name>
<proteinExistence type="predicted"/>
<reference evidence="1 2" key="1">
    <citation type="submission" date="2022-10" db="EMBL/GenBank/DDBJ databases">
        <title>Luteolibacter flavescens strain MCCC 1K03193, whole genome shotgun sequencing project.</title>
        <authorList>
            <person name="Zhao G."/>
            <person name="Shen L."/>
        </authorList>
    </citation>
    <scope>NUCLEOTIDE SEQUENCE [LARGE SCALE GENOMIC DNA]</scope>
    <source>
        <strain evidence="1 2">MCCC 1K03193</strain>
    </source>
</reference>
<sequence length="156" mass="16994">MNKSSIATRLLTHVAAGLLVGAGAYQFGLEKGRRQGAAVQEQRSKLGHSQNTAVYLVLAAKKEKEGDVALAESTRYRLLYGSVLDMQDAIDSGQLSPAELSKWPPGPVFSEVATYYRNHPESVTPIEDDPFAKDFVPKLRKLMDKYDPARTSSGGP</sequence>
<keyword evidence="2" id="KW-1185">Reference proteome</keyword>